<organism evidence="2 3">
    <name type="scientific">Adhaeribacter arboris</name>
    <dbReference type="NCBI Taxonomy" id="2072846"/>
    <lineage>
        <taxon>Bacteria</taxon>
        <taxon>Pseudomonadati</taxon>
        <taxon>Bacteroidota</taxon>
        <taxon>Cytophagia</taxon>
        <taxon>Cytophagales</taxon>
        <taxon>Hymenobacteraceae</taxon>
        <taxon>Adhaeribacter</taxon>
    </lineage>
</organism>
<keyword evidence="1" id="KW-0472">Membrane</keyword>
<reference evidence="2 3" key="1">
    <citation type="submission" date="2018-03" db="EMBL/GenBank/DDBJ databases">
        <title>Adhaeribacter sp. HMF7605 Genome sequencing and assembly.</title>
        <authorList>
            <person name="Kang H."/>
            <person name="Kang J."/>
            <person name="Cha I."/>
            <person name="Kim H."/>
            <person name="Joh K."/>
        </authorList>
    </citation>
    <scope>NUCLEOTIDE SEQUENCE [LARGE SCALE GENOMIC DNA]</scope>
    <source>
        <strain evidence="2 3">HMF7605</strain>
    </source>
</reference>
<keyword evidence="3" id="KW-1185">Reference proteome</keyword>
<dbReference type="Proteomes" id="UP000240357">
    <property type="component" value="Unassembled WGS sequence"/>
</dbReference>
<dbReference type="OrthoDB" id="981402at2"/>
<keyword evidence="1" id="KW-0812">Transmembrane</keyword>
<keyword evidence="1" id="KW-1133">Transmembrane helix</keyword>
<protein>
    <recommendedName>
        <fullName evidence="4">Glycosyltransferase RgtA/B/C/D-like domain-containing protein</fullName>
    </recommendedName>
</protein>
<evidence type="ECO:0000313" key="3">
    <source>
        <dbReference type="Proteomes" id="UP000240357"/>
    </source>
</evidence>
<dbReference type="AlphaFoldDB" id="A0A2T2YIB2"/>
<accession>A0A2T2YIB2</accession>
<evidence type="ECO:0000256" key="1">
    <source>
        <dbReference type="SAM" id="Phobius"/>
    </source>
</evidence>
<feature type="transmembrane region" description="Helical" evidence="1">
    <location>
        <begin position="166"/>
        <end position="195"/>
    </location>
</feature>
<dbReference type="EMBL" id="PYFT01000001">
    <property type="protein sequence ID" value="PSR55238.1"/>
    <property type="molecule type" value="Genomic_DNA"/>
</dbReference>
<gene>
    <name evidence="2" type="ORF">AHMF7605_17850</name>
</gene>
<proteinExistence type="predicted"/>
<feature type="transmembrane region" description="Helical" evidence="1">
    <location>
        <begin position="201"/>
        <end position="222"/>
    </location>
</feature>
<evidence type="ECO:0000313" key="2">
    <source>
        <dbReference type="EMBL" id="PSR55238.1"/>
    </source>
</evidence>
<sequence length="248" mass="28355">MIRYFRSLLLSRLLALVLLFLAIRVPLVFWGVPLTLPELKSMVLGERMANGYLLYRDIFDNEAPLAAGIFWLIDLLTGRSVLVYRILPMILLFIQALRLNSIFNRHNVLPDRTFLPALLYLVAGSVFFELDTLTPLLLGMTFIVFSLNYLISFSKEGENNRQLFKAGFILGLGALCYLPLVLFLIVAIFAIILFASGSVRSSLLLLCGFIFPYSLVLTYYLYTNTLTNFLDFHLFPSWNFKVDFYSSL</sequence>
<feature type="transmembrane region" description="Helical" evidence="1">
    <location>
        <begin position="113"/>
        <end position="130"/>
    </location>
</feature>
<feature type="transmembrane region" description="Helical" evidence="1">
    <location>
        <begin position="136"/>
        <end position="154"/>
    </location>
</feature>
<comment type="caution">
    <text evidence="2">The sequence shown here is derived from an EMBL/GenBank/DDBJ whole genome shotgun (WGS) entry which is preliminary data.</text>
</comment>
<name>A0A2T2YIB2_9BACT</name>
<evidence type="ECO:0008006" key="4">
    <source>
        <dbReference type="Google" id="ProtNLM"/>
    </source>
</evidence>
<dbReference type="RefSeq" id="WP_106931416.1">
    <property type="nucleotide sequence ID" value="NZ_PYFT01000001.1"/>
</dbReference>